<keyword evidence="3" id="KW-1185">Reference proteome</keyword>
<dbReference type="OrthoDB" id="2967815at2"/>
<proteinExistence type="predicted"/>
<dbReference type="Proteomes" id="UP000219356">
    <property type="component" value="Unassembled WGS sequence"/>
</dbReference>
<gene>
    <name evidence="2" type="ORF">SAMN05421503_1813</name>
</gene>
<keyword evidence="1" id="KW-0472">Membrane</keyword>
<dbReference type="EMBL" id="OBEK01000002">
    <property type="protein sequence ID" value="SNZ10626.1"/>
    <property type="molecule type" value="Genomic_DNA"/>
</dbReference>
<reference evidence="3" key="1">
    <citation type="submission" date="2017-09" db="EMBL/GenBank/DDBJ databases">
        <authorList>
            <person name="Varghese N."/>
            <person name="Submissions S."/>
        </authorList>
    </citation>
    <scope>NUCLEOTIDE SEQUENCE [LARGE SCALE GENOMIC DNA]</scope>
    <source>
        <strain evidence="3">CGMCC 1.8913</strain>
    </source>
</reference>
<feature type="transmembrane region" description="Helical" evidence="1">
    <location>
        <begin position="12"/>
        <end position="33"/>
    </location>
</feature>
<evidence type="ECO:0000313" key="3">
    <source>
        <dbReference type="Proteomes" id="UP000219356"/>
    </source>
</evidence>
<keyword evidence="1" id="KW-0812">Transmembrane</keyword>
<dbReference type="AlphaFoldDB" id="A0A285NRZ7"/>
<evidence type="ECO:0000256" key="1">
    <source>
        <dbReference type="SAM" id="Phobius"/>
    </source>
</evidence>
<keyword evidence="1" id="KW-1133">Transmembrane helix</keyword>
<organism evidence="2 3">
    <name type="scientific">Terribacillus aidingensis</name>
    <dbReference type="NCBI Taxonomy" id="586416"/>
    <lineage>
        <taxon>Bacteria</taxon>
        <taxon>Bacillati</taxon>
        <taxon>Bacillota</taxon>
        <taxon>Bacilli</taxon>
        <taxon>Bacillales</taxon>
        <taxon>Bacillaceae</taxon>
        <taxon>Terribacillus</taxon>
    </lineage>
</organism>
<accession>A0A285NRZ7</accession>
<sequence>MMNKGLKWLTYILGGIIVIFLLIAGAFKIIAILNEKEQEEAVRKTQEYLANSYPDLNYKIQNISSSTDFKHYGYFEYGVTVKNMNSDEIFTVFYDEKMNRMEDSISLEKQEKHAERDITPKVEKYIKKRFGDTRYIDVSYDIAEGKPMIVITFNNHHEEITQTDFDLFIAYLKGTIGLEHANVNVYYWHGDLSFDLEF</sequence>
<evidence type="ECO:0000313" key="2">
    <source>
        <dbReference type="EMBL" id="SNZ10626.1"/>
    </source>
</evidence>
<protein>
    <submittedName>
        <fullName evidence="2">Uncharacterized protein</fullName>
    </submittedName>
</protein>
<name>A0A285NRZ7_9BACI</name>
<dbReference type="RefSeq" id="WP_097041344.1">
    <property type="nucleotide sequence ID" value="NZ_OBEK01000002.1"/>
</dbReference>